<dbReference type="SUPFAM" id="SSF103473">
    <property type="entry name" value="MFS general substrate transporter"/>
    <property type="match status" value="2"/>
</dbReference>
<evidence type="ECO:0000259" key="7">
    <source>
        <dbReference type="PROSITE" id="PS50850"/>
    </source>
</evidence>
<dbReference type="Gene3D" id="1.20.1720.10">
    <property type="entry name" value="Multidrug resistance protein D"/>
    <property type="match status" value="1"/>
</dbReference>
<dbReference type="InterPro" id="IPR036259">
    <property type="entry name" value="MFS_trans_sf"/>
</dbReference>
<dbReference type="EMBL" id="JAUEPO010000004">
    <property type="protein sequence ID" value="KAK3324429.1"/>
    <property type="molecule type" value="Genomic_DNA"/>
</dbReference>
<feature type="transmembrane region" description="Helical" evidence="6">
    <location>
        <begin position="571"/>
        <end position="591"/>
    </location>
</feature>
<evidence type="ECO:0000313" key="8">
    <source>
        <dbReference type="EMBL" id="KAK3324429.1"/>
    </source>
</evidence>
<feature type="transmembrane region" description="Helical" evidence="6">
    <location>
        <begin position="368"/>
        <end position="389"/>
    </location>
</feature>
<dbReference type="Proteomes" id="UP001286456">
    <property type="component" value="Unassembled WGS sequence"/>
</dbReference>
<dbReference type="GO" id="GO:0005886">
    <property type="term" value="C:plasma membrane"/>
    <property type="evidence" value="ECO:0007669"/>
    <property type="project" value="TreeGrafter"/>
</dbReference>
<feature type="transmembrane region" description="Helical" evidence="6">
    <location>
        <begin position="126"/>
        <end position="143"/>
    </location>
</feature>
<feature type="transmembrane region" description="Helical" evidence="6">
    <location>
        <begin position="213"/>
        <end position="230"/>
    </location>
</feature>
<reference evidence="8" key="1">
    <citation type="journal article" date="2023" name="Mol. Phylogenet. Evol.">
        <title>Genome-scale phylogeny and comparative genomics of the fungal order Sordariales.</title>
        <authorList>
            <person name="Hensen N."/>
            <person name="Bonometti L."/>
            <person name="Westerberg I."/>
            <person name="Brannstrom I.O."/>
            <person name="Guillou S."/>
            <person name="Cros-Aarteil S."/>
            <person name="Calhoun S."/>
            <person name="Haridas S."/>
            <person name="Kuo A."/>
            <person name="Mondo S."/>
            <person name="Pangilinan J."/>
            <person name="Riley R."/>
            <person name="LaButti K."/>
            <person name="Andreopoulos B."/>
            <person name="Lipzen A."/>
            <person name="Chen C."/>
            <person name="Yan M."/>
            <person name="Daum C."/>
            <person name="Ng V."/>
            <person name="Clum A."/>
            <person name="Steindorff A."/>
            <person name="Ohm R.A."/>
            <person name="Martin F."/>
            <person name="Silar P."/>
            <person name="Natvig D.O."/>
            <person name="Lalanne C."/>
            <person name="Gautier V."/>
            <person name="Ament-Velasquez S.L."/>
            <person name="Kruys A."/>
            <person name="Hutchinson M.I."/>
            <person name="Powell A.J."/>
            <person name="Barry K."/>
            <person name="Miller A.N."/>
            <person name="Grigoriev I.V."/>
            <person name="Debuchy R."/>
            <person name="Gladieux P."/>
            <person name="Hiltunen Thoren M."/>
            <person name="Johannesson H."/>
        </authorList>
    </citation>
    <scope>NUCLEOTIDE SEQUENCE</scope>
    <source>
        <strain evidence="8">SMH4131-1</strain>
    </source>
</reference>
<feature type="domain" description="Major facilitator superfamily (MFS) profile" evidence="7">
    <location>
        <begin position="89"/>
        <end position="595"/>
    </location>
</feature>
<comment type="caution">
    <text evidence="8">The sequence shown here is derived from an EMBL/GenBank/DDBJ whole genome shotgun (WGS) entry which is preliminary data.</text>
</comment>
<name>A0AAE0IFY4_9PEZI</name>
<evidence type="ECO:0000256" key="1">
    <source>
        <dbReference type="ARBA" id="ARBA00004141"/>
    </source>
</evidence>
<keyword evidence="2 6" id="KW-0812">Transmembrane</keyword>
<feature type="transmembrane region" description="Helical" evidence="6">
    <location>
        <begin position="242"/>
        <end position="262"/>
    </location>
</feature>
<dbReference type="Pfam" id="PF07690">
    <property type="entry name" value="MFS_1"/>
    <property type="match status" value="1"/>
</dbReference>
<feature type="transmembrane region" description="Helical" evidence="6">
    <location>
        <begin position="289"/>
        <end position="312"/>
    </location>
</feature>
<organism evidence="8 9">
    <name type="scientific">Cercophora scortea</name>
    <dbReference type="NCBI Taxonomy" id="314031"/>
    <lineage>
        <taxon>Eukaryota</taxon>
        <taxon>Fungi</taxon>
        <taxon>Dikarya</taxon>
        <taxon>Ascomycota</taxon>
        <taxon>Pezizomycotina</taxon>
        <taxon>Sordariomycetes</taxon>
        <taxon>Sordariomycetidae</taxon>
        <taxon>Sordariales</taxon>
        <taxon>Lasiosphaeriaceae</taxon>
        <taxon>Cercophora</taxon>
    </lineage>
</organism>
<dbReference type="PRINTS" id="PR01036">
    <property type="entry name" value="TCRTETB"/>
</dbReference>
<evidence type="ECO:0000256" key="3">
    <source>
        <dbReference type="ARBA" id="ARBA00022989"/>
    </source>
</evidence>
<dbReference type="InterPro" id="IPR011701">
    <property type="entry name" value="MFS"/>
</dbReference>
<evidence type="ECO:0000256" key="2">
    <source>
        <dbReference type="ARBA" id="ARBA00022692"/>
    </source>
</evidence>
<sequence length="605" mass="64755">MTEDCNTEPIRSHTRQHTKRVNIPNINMTATKSEPVTSQEESKVPETNMSESDTVTTLQHGDEKGDDSIEINEQAALGRYLTGIRLWLVCISLCICLFLATVEIAIVSTSLVTISADLSGFDKSNWLVTAYLSAFTGFLLIWAKIGHHIGLKTALLASLVLFMAFSAGCGASKSINELIVLRALQGIGGAGTMALPSTAFFQIVPTSGYSKMNAVLSCTLAIALVVSPLMGGGLSNGNHWRWVFYLNLPIGAVALVLLTLALPNRFPHHLDPIPLKPAKRHIGSLIGKFLWEADVIGAFLLLGTVVFLVAALEEGGTVSYGWGSGFIVASFVVSGSLLVAFLLWQWWAGRETTAAVPSFPRSFTHNSVLPAGLFGAFLVGAPMTISSIQLPQRYQLVNESSPLGAGVKFLAYGVPFPFGVVVTSMLAGRFRFPFVYIILLGTAMQIVGFALLSTTPSTVDTWSGQFGYSFIAGLGVGITGGLFNFLNPLSIDKKEQYLAIGAGVQARMLGGSVGIAVVNSVWVNYVRRHLESMPLAGADVDALLADIGSLGRFPPAVQEAFRVVCSDAYNLQMLATLGFAAAQLIVVVALWRRPAYRLSKEGALM</sequence>
<dbReference type="PANTHER" id="PTHR23501:SF43">
    <property type="entry name" value="MULTIDRUG TRANSPORTER, PUTATIVE (AFU_ORTHOLOGUE AFUA_6G03040)-RELATED"/>
    <property type="match status" value="1"/>
</dbReference>
<feature type="transmembrane region" description="Helical" evidence="6">
    <location>
        <begin position="434"/>
        <end position="454"/>
    </location>
</feature>
<dbReference type="GO" id="GO:0022857">
    <property type="term" value="F:transmembrane transporter activity"/>
    <property type="evidence" value="ECO:0007669"/>
    <property type="project" value="InterPro"/>
</dbReference>
<proteinExistence type="predicted"/>
<keyword evidence="4 6" id="KW-0472">Membrane</keyword>
<feature type="transmembrane region" description="Helical" evidence="6">
    <location>
        <begin position="86"/>
        <end position="106"/>
    </location>
</feature>
<feature type="region of interest" description="Disordered" evidence="5">
    <location>
        <begin position="29"/>
        <end position="65"/>
    </location>
</feature>
<feature type="transmembrane region" description="Helical" evidence="6">
    <location>
        <begin position="466"/>
        <end position="486"/>
    </location>
</feature>
<dbReference type="PANTHER" id="PTHR23501">
    <property type="entry name" value="MAJOR FACILITATOR SUPERFAMILY"/>
    <property type="match status" value="1"/>
</dbReference>
<dbReference type="PROSITE" id="PS50850">
    <property type="entry name" value="MFS"/>
    <property type="match status" value="1"/>
</dbReference>
<accession>A0AAE0IFY4</accession>
<protein>
    <submittedName>
        <fullName evidence="8">Major facilitator superfamily domain-containing protein</fullName>
    </submittedName>
</protein>
<evidence type="ECO:0000256" key="5">
    <source>
        <dbReference type="SAM" id="MobiDB-lite"/>
    </source>
</evidence>
<evidence type="ECO:0000256" key="6">
    <source>
        <dbReference type="SAM" id="Phobius"/>
    </source>
</evidence>
<dbReference type="AlphaFoldDB" id="A0AAE0IFY4"/>
<keyword evidence="9" id="KW-1185">Reference proteome</keyword>
<dbReference type="InterPro" id="IPR020846">
    <property type="entry name" value="MFS_dom"/>
</dbReference>
<keyword evidence="3 6" id="KW-1133">Transmembrane helix</keyword>
<comment type="subcellular location">
    <subcellularLocation>
        <location evidence="1">Membrane</location>
        <topology evidence="1">Multi-pass membrane protein</topology>
    </subcellularLocation>
</comment>
<gene>
    <name evidence="8" type="ORF">B0T19DRAFT_428569</name>
</gene>
<feature type="transmembrane region" description="Helical" evidence="6">
    <location>
        <begin position="179"/>
        <end position="201"/>
    </location>
</feature>
<evidence type="ECO:0000256" key="4">
    <source>
        <dbReference type="ARBA" id="ARBA00023136"/>
    </source>
</evidence>
<feature type="transmembrane region" description="Helical" evidence="6">
    <location>
        <begin position="155"/>
        <end position="173"/>
    </location>
</feature>
<evidence type="ECO:0000313" key="9">
    <source>
        <dbReference type="Proteomes" id="UP001286456"/>
    </source>
</evidence>
<feature type="compositionally biased region" description="Polar residues" evidence="5">
    <location>
        <begin position="29"/>
        <end position="59"/>
    </location>
</feature>
<feature type="transmembrane region" description="Helical" evidence="6">
    <location>
        <begin position="324"/>
        <end position="347"/>
    </location>
</feature>
<feature type="transmembrane region" description="Helical" evidence="6">
    <location>
        <begin position="498"/>
        <end position="523"/>
    </location>
</feature>
<feature type="transmembrane region" description="Helical" evidence="6">
    <location>
        <begin position="409"/>
        <end position="427"/>
    </location>
</feature>
<reference evidence="8" key="2">
    <citation type="submission" date="2023-06" db="EMBL/GenBank/DDBJ databases">
        <authorList>
            <consortium name="Lawrence Berkeley National Laboratory"/>
            <person name="Haridas S."/>
            <person name="Hensen N."/>
            <person name="Bonometti L."/>
            <person name="Westerberg I."/>
            <person name="Brannstrom I.O."/>
            <person name="Guillou S."/>
            <person name="Cros-Aarteil S."/>
            <person name="Calhoun S."/>
            <person name="Kuo A."/>
            <person name="Mondo S."/>
            <person name="Pangilinan J."/>
            <person name="Riley R."/>
            <person name="Labutti K."/>
            <person name="Andreopoulos B."/>
            <person name="Lipzen A."/>
            <person name="Chen C."/>
            <person name="Yanf M."/>
            <person name="Daum C."/>
            <person name="Ng V."/>
            <person name="Clum A."/>
            <person name="Steindorff A."/>
            <person name="Ohm R."/>
            <person name="Martin F."/>
            <person name="Silar P."/>
            <person name="Natvig D."/>
            <person name="Lalanne C."/>
            <person name="Gautier V."/>
            <person name="Ament-Velasquez S.L."/>
            <person name="Kruys A."/>
            <person name="Hutchinson M.I."/>
            <person name="Powell A.J."/>
            <person name="Barry K."/>
            <person name="Miller A.N."/>
            <person name="Grigoriev I.V."/>
            <person name="Debuchy R."/>
            <person name="Gladieux P."/>
            <person name="Thoren M.H."/>
            <person name="Johannesson H."/>
        </authorList>
    </citation>
    <scope>NUCLEOTIDE SEQUENCE</scope>
    <source>
        <strain evidence="8">SMH4131-1</strain>
    </source>
</reference>